<dbReference type="OrthoDB" id="5653952at2"/>
<evidence type="ECO:0000256" key="1">
    <source>
        <dbReference type="SAM" id="MobiDB-lite"/>
    </source>
</evidence>
<dbReference type="RefSeq" id="WP_058387268.1">
    <property type="nucleotide sequence ID" value="NZ_LNXW01000008.1"/>
</dbReference>
<dbReference type="STRING" id="28084.Lche_0302"/>
<organism evidence="2 3">
    <name type="scientific">Legionella cherrii</name>
    <dbReference type="NCBI Taxonomy" id="28084"/>
    <lineage>
        <taxon>Bacteria</taxon>
        <taxon>Pseudomonadati</taxon>
        <taxon>Pseudomonadota</taxon>
        <taxon>Gammaproteobacteria</taxon>
        <taxon>Legionellales</taxon>
        <taxon>Legionellaceae</taxon>
        <taxon>Legionella</taxon>
    </lineage>
</organism>
<dbReference type="PATRIC" id="fig|28084.5.peg.325"/>
<dbReference type="EMBL" id="LNXW01000008">
    <property type="protein sequence ID" value="KTC82622.1"/>
    <property type="molecule type" value="Genomic_DNA"/>
</dbReference>
<gene>
    <name evidence="2" type="ORF">Lche_0302</name>
</gene>
<feature type="compositionally biased region" description="Low complexity" evidence="1">
    <location>
        <begin position="254"/>
        <end position="264"/>
    </location>
</feature>
<name>A0A0W0SGN8_9GAMM</name>
<dbReference type="Proteomes" id="UP000054921">
    <property type="component" value="Unassembled WGS sequence"/>
</dbReference>
<comment type="caution">
    <text evidence="2">The sequence shown here is derived from an EMBL/GenBank/DDBJ whole genome shotgun (WGS) entry which is preliminary data.</text>
</comment>
<proteinExistence type="predicted"/>
<feature type="compositionally biased region" description="Polar residues" evidence="1">
    <location>
        <begin position="241"/>
        <end position="253"/>
    </location>
</feature>
<dbReference type="AlphaFoldDB" id="A0A0W0SGN8"/>
<protein>
    <submittedName>
        <fullName evidence="2">Uncharacterized protein</fullName>
    </submittedName>
</protein>
<evidence type="ECO:0000313" key="2">
    <source>
        <dbReference type="EMBL" id="KTC82622.1"/>
    </source>
</evidence>
<accession>A0A0W0SGN8</accession>
<feature type="region of interest" description="Disordered" evidence="1">
    <location>
        <begin position="241"/>
        <end position="338"/>
    </location>
</feature>
<reference evidence="2 3" key="1">
    <citation type="submission" date="2015-11" db="EMBL/GenBank/DDBJ databases">
        <title>Genomic analysis of 38 Legionella species identifies large and diverse effector repertoires.</title>
        <authorList>
            <person name="Burstein D."/>
            <person name="Amaro F."/>
            <person name="Zusman T."/>
            <person name="Lifshitz Z."/>
            <person name="Cohen O."/>
            <person name="Gilbert J.A."/>
            <person name="Pupko T."/>
            <person name="Shuman H.A."/>
            <person name="Segal G."/>
        </authorList>
    </citation>
    <scope>NUCLEOTIDE SEQUENCE [LARGE SCALE GENOMIC DNA]</scope>
    <source>
        <strain evidence="2 3">ORW</strain>
    </source>
</reference>
<evidence type="ECO:0000313" key="3">
    <source>
        <dbReference type="Proteomes" id="UP000054921"/>
    </source>
</evidence>
<sequence>MHEKIELEVDQTSSKVVINYHKHPEVGGTGHVSIEATHEGKKHVISVYPSQELSPFTPLVISSMYIFPTKAVNHSSPSTSDSPVHASYDITDQIQDMGAVIEKIDELNELMNSGRASFSLAPGSVTKAATAVLNINSSTSSMMLGLKMLDREIIDSEIAQVDVINCAEAVSRILEAGGIKRPEGIMSFPAPSCINSHFAAQFNKTEDAVAATEQSKPSSTEEAPGLLRSMFNSVRDFFTWQETSEETPSNTKPSQQSSSSYDYDWPTYDSRSVEKPEQVDAPVEIPSPAAEPTSRSDDPPSSRPSECSESFFSSEPIAKQRDDESDLDYCSRYDSMVN</sequence>
<feature type="compositionally biased region" description="Low complexity" evidence="1">
    <location>
        <begin position="303"/>
        <end position="316"/>
    </location>
</feature>